<evidence type="ECO:0000313" key="7">
    <source>
        <dbReference type="Proteomes" id="UP000185003"/>
    </source>
</evidence>
<dbReference type="Pfam" id="PF02518">
    <property type="entry name" value="HATPase_c"/>
    <property type="match status" value="1"/>
</dbReference>
<feature type="transmembrane region" description="Helical" evidence="4">
    <location>
        <begin position="95"/>
        <end position="114"/>
    </location>
</feature>
<dbReference type="PANTHER" id="PTHR43547:SF2">
    <property type="entry name" value="HYBRID SIGNAL TRANSDUCTION HISTIDINE KINASE C"/>
    <property type="match status" value="1"/>
</dbReference>
<dbReference type="PROSITE" id="PS50109">
    <property type="entry name" value="HIS_KIN"/>
    <property type="match status" value="1"/>
</dbReference>
<evidence type="ECO:0000256" key="1">
    <source>
        <dbReference type="ARBA" id="ARBA00000085"/>
    </source>
</evidence>
<keyword evidence="4" id="KW-0812">Transmembrane</keyword>
<dbReference type="PRINTS" id="PR00344">
    <property type="entry name" value="BCTRLSENSOR"/>
</dbReference>
<keyword evidence="6" id="KW-0418">Kinase</keyword>
<dbReference type="OrthoDB" id="9810447at2"/>
<dbReference type="InterPro" id="IPR003661">
    <property type="entry name" value="HisK_dim/P_dom"/>
</dbReference>
<dbReference type="InterPro" id="IPR005467">
    <property type="entry name" value="His_kinase_dom"/>
</dbReference>
<dbReference type="EMBL" id="FSRA01000001">
    <property type="protein sequence ID" value="SIN65958.1"/>
    <property type="molecule type" value="Genomic_DNA"/>
</dbReference>
<protein>
    <recommendedName>
        <fullName evidence="2">histidine kinase</fullName>
        <ecNumber evidence="2">2.7.13.3</ecNumber>
    </recommendedName>
</protein>
<dbReference type="EC" id="2.7.13.3" evidence="2"/>
<proteinExistence type="predicted"/>
<keyword evidence="4" id="KW-1133">Transmembrane helix</keyword>
<feature type="transmembrane region" description="Helical" evidence="4">
    <location>
        <begin position="134"/>
        <end position="155"/>
    </location>
</feature>
<keyword evidence="3" id="KW-0597">Phosphoprotein</keyword>
<dbReference type="PANTHER" id="PTHR43547">
    <property type="entry name" value="TWO-COMPONENT HISTIDINE KINASE"/>
    <property type="match status" value="1"/>
</dbReference>
<name>A0A1N6D557_9BACT</name>
<dbReference type="Proteomes" id="UP000185003">
    <property type="component" value="Unassembled WGS sequence"/>
</dbReference>
<feature type="transmembrane region" description="Helical" evidence="4">
    <location>
        <begin position="167"/>
        <end position="186"/>
    </location>
</feature>
<dbReference type="SUPFAM" id="SSF55874">
    <property type="entry name" value="ATPase domain of HSP90 chaperone/DNA topoisomerase II/histidine kinase"/>
    <property type="match status" value="1"/>
</dbReference>
<dbReference type="Gene3D" id="3.30.565.10">
    <property type="entry name" value="Histidine kinase-like ATPase, C-terminal domain"/>
    <property type="match status" value="1"/>
</dbReference>
<dbReference type="InterPro" id="IPR004358">
    <property type="entry name" value="Sig_transdc_His_kin-like_C"/>
</dbReference>
<dbReference type="InterPro" id="IPR003594">
    <property type="entry name" value="HATPase_dom"/>
</dbReference>
<evidence type="ECO:0000256" key="4">
    <source>
        <dbReference type="SAM" id="Phobius"/>
    </source>
</evidence>
<feature type="domain" description="Histidine kinase" evidence="5">
    <location>
        <begin position="217"/>
        <end position="432"/>
    </location>
</feature>
<keyword evidence="4" id="KW-0472">Membrane</keyword>
<dbReference type="CDD" id="cd00075">
    <property type="entry name" value="HATPase"/>
    <property type="match status" value="1"/>
</dbReference>
<dbReference type="CDD" id="cd00082">
    <property type="entry name" value="HisKA"/>
    <property type="match status" value="1"/>
</dbReference>
<gene>
    <name evidence="6" type="ORF">SAMN04488055_0292</name>
</gene>
<dbReference type="STRING" id="536979.SAMN04488055_0292"/>
<organism evidence="6 7">
    <name type="scientific">Chitinophaga niabensis</name>
    <dbReference type="NCBI Taxonomy" id="536979"/>
    <lineage>
        <taxon>Bacteria</taxon>
        <taxon>Pseudomonadati</taxon>
        <taxon>Bacteroidota</taxon>
        <taxon>Chitinophagia</taxon>
        <taxon>Chitinophagales</taxon>
        <taxon>Chitinophagaceae</taxon>
        <taxon>Chitinophaga</taxon>
    </lineage>
</organism>
<reference evidence="6 7" key="1">
    <citation type="submission" date="2016-11" db="EMBL/GenBank/DDBJ databases">
        <authorList>
            <person name="Jaros S."/>
            <person name="Januszkiewicz K."/>
            <person name="Wedrychowicz H."/>
        </authorList>
    </citation>
    <scope>NUCLEOTIDE SEQUENCE [LARGE SCALE GENOMIC DNA]</scope>
    <source>
        <strain evidence="6 7">DSM 24787</strain>
    </source>
</reference>
<evidence type="ECO:0000256" key="3">
    <source>
        <dbReference type="ARBA" id="ARBA00022553"/>
    </source>
</evidence>
<feature type="transmembrane region" description="Helical" evidence="4">
    <location>
        <begin position="39"/>
        <end position="60"/>
    </location>
</feature>
<dbReference type="SUPFAM" id="SSF47384">
    <property type="entry name" value="Homodimeric domain of signal transducing histidine kinase"/>
    <property type="match status" value="1"/>
</dbReference>
<keyword evidence="7" id="KW-1185">Reference proteome</keyword>
<evidence type="ECO:0000256" key="2">
    <source>
        <dbReference type="ARBA" id="ARBA00012438"/>
    </source>
</evidence>
<comment type="catalytic activity">
    <reaction evidence="1">
        <text>ATP + protein L-histidine = ADP + protein N-phospho-L-histidine.</text>
        <dbReference type="EC" id="2.7.13.3"/>
    </reaction>
</comment>
<keyword evidence="6" id="KW-0808">Transferase</keyword>
<dbReference type="AlphaFoldDB" id="A0A1N6D557"/>
<evidence type="ECO:0000259" key="5">
    <source>
        <dbReference type="PROSITE" id="PS50109"/>
    </source>
</evidence>
<accession>A0A1N6D557</accession>
<dbReference type="SMART" id="SM00388">
    <property type="entry name" value="HisKA"/>
    <property type="match status" value="1"/>
</dbReference>
<dbReference type="InterPro" id="IPR036890">
    <property type="entry name" value="HATPase_C_sf"/>
</dbReference>
<dbReference type="InterPro" id="IPR036097">
    <property type="entry name" value="HisK_dim/P_sf"/>
</dbReference>
<dbReference type="SMART" id="SM00387">
    <property type="entry name" value="HATPase_c"/>
    <property type="match status" value="1"/>
</dbReference>
<evidence type="ECO:0000313" key="6">
    <source>
        <dbReference type="EMBL" id="SIN65958.1"/>
    </source>
</evidence>
<sequence length="439" mass="49280">MSEHPFNRVQKTITNNFSQILNIGIHPGMPFIEARRTKLLNLLAVPWIPMMLMFALINILQGRYPLSVINVLNAAGSLTVLFLHKRQLYLSARLLLIIYSIILYTLSGFFYHNGTEFFLMNILIITILVYDNKWIVISLSALIIACMIIILFPPYKWEPELPVPDRRLWGNVVCALTFIILALTYYKQVHADYQQEKENQRQALAAMNRDKEKLFSIIAHDIRGPLATLELLLDMFQKGEYGETDMREAAIELHKKVGQLGGTLDNLLRWSAGQMKGIRAQPENFNLAPLTAEVLQFFESGIEEKRLTIDIKLADSIAVYADKDQVAVILRNLLSNAIKFSHPGGKIYFSVNSASGMIHIQVTDEGIGIPPEKLNQLFSFQAKPGYGTSGERGSGLGLMLCHEFAIQNGGHLQVKSMNGSGSTFIVQLPEGRIKGFSLS</sequence>
<dbReference type="GO" id="GO:0000155">
    <property type="term" value="F:phosphorelay sensor kinase activity"/>
    <property type="evidence" value="ECO:0007669"/>
    <property type="project" value="InterPro"/>
</dbReference>
<dbReference type="Gene3D" id="1.10.287.130">
    <property type="match status" value="1"/>
</dbReference>